<name>A0A843WC56_COLES</name>
<accession>A0A843WC56</accession>
<dbReference type="AlphaFoldDB" id="A0A843WC56"/>
<evidence type="ECO:0000313" key="1">
    <source>
        <dbReference type="EMBL" id="MQM07712.1"/>
    </source>
</evidence>
<keyword evidence="2" id="KW-1185">Reference proteome</keyword>
<proteinExistence type="predicted"/>
<sequence>MCDHNSESTFRDGRQDAGIAEFRSEAEIPPRSVCTSTPIAHPFGQTQLFLRLAIRTAREAPIQNRHFDPVSTSNVTLDDANHWWGHNMESVYHDDRKLCSTRCENSSSSHKYGCTNIADIVTPSVLFSQLQ</sequence>
<comment type="caution">
    <text evidence="1">The sequence shown here is derived from an EMBL/GenBank/DDBJ whole genome shotgun (WGS) entry which is preliminary data.</text>
</comment>
<gene>
    <name evidence="1" type="ORF">Taro_040550</name>
</gene>
<dbReference type="Proteomes" id="UP000652761">
    <property type="component" value="Unassembled WGS sequence"/>
</dbReference>
<reference evidence="1" key="1">
    <citation type="submission" date="2017-07" db="EMBL/GenBank/DDBJ databases">
        <title>Taro Niue Genome Assembly and Annotation.</title>
        <authorList>
            <person name="Atibalentja N."/>
            <person name="Keating K."/>
            <person name="Fields C.J."/>
        </authorList>
    </citation>
    <scope>NUCLEOTIDE SEQUENCE</scope>
    <source>
        <strain evidence="1">Niue_2</strain>
        <tissue evidence="1">Leaf</tissue>
    </source>
</reference>
<protein>
    <submittedName>
        <fullName evidence="1">Uncharacterized protein</fullName>
    </submittedName>
</protein>
<dbReference type="EMBL" id="NMUH01003939">
    <property type="protein sequence ID" value="MQM07712.1"/>
    <property type="molecule type" value="Genomic_DNA"/>
</dbReference>
<organism evidence="1 2">
    <name type="scientific">Colocasia esculenta</name>
    <name type="common">Wild taro</name>
    <name type="synonym">Arum esculentum</name>
    <dbReference type="NCBI Taxonomy" id="4460"/>
    <lineage>
        <taxon>Eukaryota</taxon>
        <taxon>Viridiplantae</taxon>
        <taxon>Streptophyta</taxon>
        <taxon>Embryophyta</taxon>
        <taxon>Tracheophyta</taxon>
        <taxon>Spermatophyta</taxon>
        <taxon>Magnoliopsida</taxon>
        <taxon>Liliopsida</taxon>
        <taxon>Araceae</taxon>
        <taxon>Aroideae</taxon>
        <taxon>Colocasieae</taxon>
        <taxon>Colocasia</taxon>
    </lineage>
</organism>
<evidence type="ECO:0000313" key="2">
    <source>
        <dbReference type="Proteomes" id="UP000652761"/>
    </source>
</evidence>